<evidence type="ECO:0000313" key="2">
    <source>
        <dbReference type="EMBL" id="OMJ79019.1"/>
    </source>
</evidence>
<proteinExistence type="predicted"/>
<dbReference type="InterPro" id="IPR037191">
    <property type="entry name" value="VPS9_dom_sf"/>
</dbReference>
<dbReference type="AlphaFoldDB" id="A0A1R2BQA8"/>
<dbReference type="Pfam" id="PF02204">
    <property type="entry name" value="VPS9"/>
    <property type="match status" value="1"/>
</dbReference>
<evidence type="ECO:0000313" key="3">
    <source>
        <dbReference type="Proteomes" id="UP000187209"/>
    </source>
</evidence>
<keyword evidence="3" id="KW-1185">Reference proteome</keyword>
<name>A0A1R2BQA8_9CILI</name>
<dbReference type="EMBL" id="MPUH01000492">
    <property type="protein sequence ID" value="OMJ79019.1"/>
    <property type="molecule type" value="Genomic_DNA"/>
</dbReference>
<dbReference type="PROSITE" id="PS51205">
    <property type="entry name" value="VPS9"/>
    <property type="match status" value="1"/>
</dbReference>
<accession>A0A1R2BQA8</accession>
<dbReference type="InterPro" id="IPR003123">
    <property type="entry name" value="VPS9"/>
</dbReference>
<organism evidence="2 3">
    <name type="scientific">Stentor coeruleus</name>
    <dbReference type="NCBI Taxonomy" id="5963"/>
    <lineage>
        <taxon>Eukaryota</taxon>
        <taxon>Sar</taxon>
        <taxon>Alveolata</taxon>
        <taxon>Ciliophora</taxon>
        <taxon>Postciliodesmatophora</taxon>
        <taxon>Heterotrichea</taxon>
        <taxon>Heterotrichida</taxon>
        <taxon>Stentoridae</taxon>
        <taxon>Stentor</taxon>
    </lineage>
</organism>
<comment type="caution">
    <text evidence="2">The sequence shown here is derived from an EMBL/GenBank/DDBJ whole genome shotgun (WGS) entry which is preliminary data.</text>
</comment>
<dbReference type="Gene3D" id="1.20.1050.80">
    <property type="entry name" value="VPS9 domain"/>
    <property type="match status" value="1"/>
</dbReference>
<evidence type="ECO:0000259" key="1">
    <source>
        <dbReference type="PROSITE" id="PS51205"/>
    </source>
</evidence>
<sequence length="416" mass="47883">MDRKPESEIESSIISEQAKTDKSLDLLYLQPSSKTSPREIGKSRVRLPCYKAVLPLSVTTSFLLDIFLTSCNKQKFLISEQTPNSITATQTLTSTMRNFFTCILPLSEDKKAKTSSIVRIDVRVNEKNCARVVTVKGIHGFPNRICQVIQVFKELLEKAGTEYFKENKEDNDYIVLNFQTVFYQISRILSNAESPAGKLCLCFTEEFWKRYGDIQLAAQNTRVMMSFIKSSIDGINDIIGKNIHSHSRLAIEKFVFTKIFPHIKKIYCEKKSEVAIRLHQKKEENHLKTDEELMRQLDIKSKFCIVGVKNPYFAAIESLNSLDKHNCPIDKLNCILESTTHMKTTIIDYWHGKEELETMDDQLPVIIFIVFKTYLETFPAQIDFLLDYSRVNTGMDNENRLLINYEAAVSFILSDM</sequence>
<feature type="domain" description="VPS9" evidence="1">
    <location>
        <begin position="287"/>
        <end position="416"/>
    </location>
</feature>
<dbReference type="Proteomes" id="UP000187209">
    <property type="component" value="Unassembled WGS sequence"/>
</dbReference>
<dbReference type="SUPFAM" id="SSF109993">
    <property type="entry name" value="VPS9 domain"/>
    <property type="match status" value="1"/>
</dbReference>
<protein>
    <recommendedName>
        <fullName evidence="1">VPS9 domain-containing protein</fullName>
    </recommendedName>
</protein>
<gene>
    <name evidence="2" type="ORF">SteCoe_21050</name>
</gene>
<dbReference type="OrthoDB" id="300289at2759"/>
<reference evidence="2 3" key="1">
    <citation type="submission" date="2016-11" db="EMBL/GenBank/DDBJ databases">
        <title>The macronuclear genome of Stentor coeruleus: a giant cell with tiny introns.</title>
        <authorList>
            <person name="Slabodnick M."/>
            <person name="Ruby J.G."/>
            <person name="Reiff S.B."/>
            <person name="Swart E.C."/>
            <person name="Gosai S."/>
            <person name="Prabakaran S."/>
            <person name="Witkowska E."/>
            <person name="Larue G.E."/>
            <person name="Fisher S."/>
            <person name="Freeman R.M."/>
            <person name="Gunawardena J."/>
            <person name="Chu W."/>
            <person name="Stover N.A."/>
            <person name="Gregory B.D."/>
            <person name="Nowacki M."/>
            <person name="Derisi J."/>
            <person name="Roy S.W."/>
            <person name="Marshall W.F."/>
            <person name="Sood P."/>
        </authorList>
    </citation>
    <scope>NUCLEOTIDE SEQUENCE [LARGE SCALE GENOMIC DNA]</scope>
    <source>
        <strain evidence="2">WM001</strain>
    </source>
</reference>